<dbReference type="Pfam" id="PF13202">
    <property type="entry name" value="EF-hand_5"/>
    <property type="match status" value="2"/>
</dbReference>
<dbReference type="SMART" id="SM00054">
    <property type="entry name" value="EFh"/>
    <property type="match status" value="2"/>
</dbReference>
<evidence type="ECO:0000256" key="1">
    <source>
        <dbReference type="SAM" id="MobiDB-lite"/>
    </source>
</evidence>
<evidence type="ECO:0000313" key="4">
    <source>
        <dbReference type="EMBL" id="GMM61037.1"/>
    </source>
</evidence>
<feature type="domain" description="EF-hand" evidence="3">
    <location>
        <begin position="68"/>
        <end position="103"/>
    </location>
</feature>
<dbReference type="PROSITE" id="PS00018">
    <property type="entry name" value="EF_HAND_1"/>
    <property type="match status" value="2"/>
</dbReference>
<dbReference type="EMBL" id="BTFW01000001">
    <property type="protein sequence ID" value="GMM61037.1"/>
    <property type="molecule type" value="Genomic_DNA"/>
</dbReference>
<accession>A0ABQ6P725</accession>
<evidence type="ECO:0000256" key="2">
    <source>
        <dbReference type="SAM" id="SignalP"/>
    </source>
</evidence>
<evidence type="ECO:0000259" key="3">
    <source>
        <dbReference type="PROSITE" id="PS50222"/>
    </source>
</evidence>
<feature type="region of interest" description="Disordered" evidence="1">
    <location>
        <begin position="189"/>
        <end position="238"/>
    </location>
</feature>
<dbReference type="InterPro" id="IPR018247">
    <property type="entry name" value="EF_Hand_1_Ca_BS"/>
</dbReference>
<gene>
    <name evidence="4" type="ORF">NUTIK01_18140</name>
</gene>
<keyword evidence="2" id="KW-0732">Signal</keyword>
<protein>
    <recommendedName>
        <fullName evidence="3">EF-hand domain-containing protein</fullName>
    </recommendedName>
</protein>
<feature type="compositionally biased region" description="Gly residues" evidence="1">
    <location>
        <begin position="197"/>
        <end position="222"/>
    </location>
</feature>
<dbReference type="Proteomes" id="UP001187221">
    <property type="component" value="Unassembled WGS sequence"/>
</dbReference>
<organism evidence="4 5">
    <name type="scientific">Novosphingobium pituita</name>
    <dbReference type="NCBI Taxonomy" id="3056842"/>
    <lineage>
        <taxon>Bacteria</taxon>
        <taxon>Pseudomonadati</taxon>
        <taxon>Pseudomonadota</taxon>
        <taxon>Alphaproteobacteria</taxon>
        <taxon>Sphingomonadales</taxon>
        <taxon>Sphingomonadaceae</taxon>
        <taxon>Novosphingobium</taxon>
    </lineage>
</organism>
<dbReference type="SUPFAM" id="SSF47473">
    <property type="entry name" value="EF-hand"/>
    <property type="match status" value="1"/>
</dbReference>
<feature type="signal peptide" evidence="2">
    <location>
        <begin position="1"/>
        <end position="23"/>
    </location>
</feature>
<keyword evidence="5" id="KW-1185">Reference proteome</keyword>
<comment type="caution">
    <text evidence="4">The sequence shown here is derived from an EMBL/GenBank/DDBJ whole genome shotgun (WGS) entry which is preliminary data.</text>
</comment>
<evidence type="ECO:0000313" key="5">
    <source>
        <dbReference type="Proteomes" id="UP001187221"/>
    </source>
</evidence>
<feature type="chain" id="PRO_5046929528" description="EF-hand domain-containing protein" evidence="2">
    <location>
        <begin position="24"/>
        <end position="238"/>
    </location>
</feature>
<dbReference type="InterPro" id="IPR011992">
    <property type="entry name" value="EF-hand-dom_pair"/>
</dbReference>
<dbReference type="InterPro" id="IPR002048">
    <property type="entry name" value="EF_hand_dom"/>
</dbReference>
<feature type="domain" description="EF-hand" evidence="3">
    <location>
        <begin position="162"/>
        <end position="197"/>
    </location>
</feature>
<proteinExistence type="predicted"/>
<dbReference type="RefSeq" id="WP_317974760.1">
    <property type="nucleotide sequence ID" value="NZ_BTFW01000001.1"/>
</dbReference>
<name>A0ABQ6P725_9SPHN</name>
<sequence>MKKFALGLAVAGLALGSAGALYAAAPAPSEGAHPKWDGTLTWAQAQAHADAIWAKLDVNKDGKLDQADREAAELKRFDAMDANHDGMISRAEFLAHAQARHDAMKKHMADMPPMGGMKDGMKDDAGGARPRGMMGHHGMGGMAALHMLGLKPDKDGVITRAAYDAAVKARFDKADTNHDGTLTRDEMRAAMPRPPFGGKGPGGWGQGGRGPGGWGGHGGAGKMDGPVADMPPADDDGN</sequence>
<dbReference type="Gene3D" id="1.10.238.10">
    <property type="entry name" value="EF-hand"/>
    <property type="match status" value="2"/>
</dbReference>
<reference evidence="4 5" key="1">
    <citation type="submission" date="2023-06" db="EMBL/GenBank/DDBJ databases">
        <title>Draft genome sequence of Novosphingobium sp. strain IK01.</title>
        <authorList>
            <person name="Hatamoto M."/>
            <person name="Ikarashi T."/>
            <person name="Yamaguchi T."/>
        </authorList>
    </citation>
    <scope>NUCLEOTIDE SEQUENCE [LARGE SCALE GENOMIC DNA]</scope>
    <source>
        <strain evidence="4 5">IK01</strain>
    </source>
</reference>
<dbReference type="PROSITE" id="PS50222">
    <property type="entry name" value="EF_HAND_2"/>
    <property type="match status" value="2"/>
</dbReference>